<accession>A0A3N0EGV7</accession>
<evidence type="ECO:0000313" key="3">
    <source>
        <dbReference type="Proteomes" id="UP000267469"/>
    </source>
</evidence>
<feature type="domain" description="Cupin type-2" evidence="1">
    <location>
        <begin position="42"/>
        <end position="99"/>
    </location>
</feature>
<protein>
    <submittedName>
        <fullName evidence="2">Cupin domain-containing protein</fullName>
    </submittedName>
</protein>
<dbReference type="EMBL" id="RJTM01000074">
    <property type="protein sequence ID" value="RNL87108.1"/>
    <property type="molecule type" value="Genomic_DNA"/>
</dbReference>
<reference evidence="2 3" key="1">
    <citation type="submission" date="2018-10" db="EMBL/GenBank/DDBJ databases">
        <title>Sinomicrobium pectinilyticum sp. nov., a pectinase-producing bacterium isolated from alkaline and saline soil, and emended description of the genus Sinomicrobium.</title>
        <authorList>
            <person name="Cheng B."/>
            <person name="Li C."/>
            <person name="Lai Q."/>
            <person name="Du M."/>
            <person name="Shao Z."/>
            <person name="Xu P."/>
            <person name="Yang C."/>
        </authorList>
    </citation>
    <scope>NUCLEOTIDE SEQUENCE [LARGE SCALE GENOMIC DNA]</scope>
    <source>
        <strain evidence="2 3">5DNS001</strain>
    </source>
</reference>
<dbReference type="OrthoDB" id="9811153at2"/>
<dbReference type="PANTHER" id="PTHR40112">
    <property type="entry name" value="H2HPP ISOMERASE"/>
    <property type="match status" value="1"/>
</dbReference>
<comment type="caution">
    <text evidence="2">The sequence shown here is derived from an EMBL/GenBank/DDBJ whole genome shotgun (WGS) entry which is preliminary data.</text>
</comment>
<keyword evidence="3" id="KW-1185">Reference proteome</keyword>
<evidence type="ECO:0000259" key="1">
    <source>
        <dbReference type="Pfam" id="PF07883"/>
    </source>
</evidence>
<dbReference type="InterPro" id="IPR013096">
    <property type="entry name" value="Cupin_2"/>
</dbReference>
<dbReference type="Gene3D" id="2.60.120.10">
    <property type="entry name" value="Jelly Rolls"/>
    <property type="match status" value="1"/>
</dbReference>
<dbReference type="AlphaFoldDB" id="A0A3N0EGV7"/>
<dbReference type="InterPro" id="IPR011051">
    <property type="entry name" value="RmlC_Cupin_sf"/>
</dbReference>
<organism evidence="2 3">
    <name type="scientific">Sinomicrobium pectinilyticum</name>
    <dbReference type="NCBI Taxonomy" id="1084421"/>
    <lineage>
        <taxon>Bacteria</taxon>
        <taxon>Pseudomonadati</taxon>
        <taxon>Bacteroidota</taxon>
        <taxon>Flavobacteriia</taxon>
        <taxon>Flavobacteriales</taxon>
        <taxon>Flavobacteriaceae</taxon>
        <taxon>Sinomicrobium</taxon>
    </lineage>
</organism>
<dbReference type="Proteomes" id="UP000267469">
    <property type="component" value="Unassembled WGS sequence"/>
</dbReference>
<dbReference type="InterPro" id="IPR052535">
    <property type="entry name" value="Bacilysin_H2HPP_isomerase"/>
</dbReference>
<proteinExistence type="predicted"/>
<name>A0A3N0EGV7_SINP1</name>
<dbReference type="PANTHER" id="PTHR40112:SF1">
    <property type="entry name" value="H2HPP ISOMERASE"/>
    <property type="match status" value="1"/>
</dbReference>
<gene>
    <name evidence="2" type="ORF">ED312_10960</name>
</gene>
<dbReference type="CDD" id="cd02238">
    <property type="entry name" value="cupin_KdgF"/>
    <property type="match status" value="1"/>
</dbReference>
<dbReference type="SUPFAM" id="SSF51182">
    <property type="entry name" value="RmlC-like cupins"/>
    <property type="match status" value="1"/>
</dbReference>
<dbReference type="InterPro" id="IPR014710">
    <property type="entry name" value="RmlC-like_jellyroll"/>
</dbReference>
<evidence type="ECO:0000313" key="2">
    <source>
        <dbReference type="EMBL" id="RNL87108.1"/>
    </source>
</evidence>
<dbReference type="Pfam" id="PF07883">
    <property type="entry name" value="Cupin_2"/>
    <property type="match status" value="1"/>
</dbReference>
<dbReference type="RefSeq" id="WP_123216061.1">
    <property type="nucleotide sequence ID" value="NZ_RJTM01000074.1"/>
</dbReference>
<sequence>MKNQKIISDVFFQTDGKEWENVDQGVSRQFVGYDTQIMMVKVKFETGAVGYEHQHFHAQTTYVASGKFRVTIDGEERVLSEGDGFYIPPNVLHGAVCLEAGMLIDVFSPVREDFLDINFLKK</sequence>